<reference evidence="3" key="4">
    <citation type="journal article" date="2015" name="G3 (Bethesda)">
        <title>Genome sequences of three phytopathogenic species of the Magnaporthaceae family of fungi.</title>
        <authorList>
            <person name="Okagaki L.H."/>
            <person name="Nunes C.C."/>
            <person name="Sailsbery J."/>
            <person name="Clay B."/>
            <person name="Brown D."/>
            <person name="John T."/>
            <person name="Oh Y."/>
            <person name="Young N."/>
            <person name="Fitzgerald M."/>
            <person name="Haas B.J."/>
            <person name="Zeng Q."/>
            <person name="Young S."/>
            <person name="Adiconis X."/>
            <person name="Fan L."/>
            <person name="Levin J.Z."/>
            <person name="Mitchell T.K."/>
            <person name="Okubara P.A."/>
            <person name="Farman M.L."/>
            <person name="Kohn L.M."/>
            <person name="Birren B."/>
            <person name="Ma L.-J."/>
            <person name="Dean R.A."/>
        </authorList>
    </citation>
    <scope>NUCLEOTIDE SEQUENCE</scope>
    <source>
        <strain evidence="3">R3-111a-1</strain>
    </source>
</reference>
<keyword evidence="4" id="KW-1185">Reference proteome</keyword>
<dbReference type="RefSeq" id="XP_009222159.1">
    <property type="nucleotide sequence ID" value="XM_009223895.1"/>
</dbReference>
<reference evidence="4" key="1">
    <citation type="submission" date="2010-07" db="EMBL/GenBank/DDBJ databases">
        <title>The genome sequence of Gaeumannomyces graminis var. tritici strain R3-111a-1.</title>
        <authorList>
            <consortium name="The Broad Institute Genome Sequencing Platform"/>
            <person name="Ma L.-J."/>
            <person name="Dead R."/>
            <person name="Young S."/>
            <person name="Zeng Q."/>
            <person name="Koehrsen M."/>
            <person name="Alvarado L."/>
            <person name="Berlin A."/>
            <person name="Chapman S.B."/>
            <person name="Chen Z."/>
            <person name="Freedman E."/>
            <person name="Gellesch M."/>
            <person name="Goldberg J."/>
            <person name="Griggs A."/>
            <person name="Gujja S."/>
            <person name="Heilman E.R."/>
            <person name="Heiman D."/>
            <person name="Hepburn T."/>
            <person name="Howarth C."/>
            <person name="Jen D."/>
            <person name="Larson L."/>
            <person name="Mehta T."/>
            <person name="Neiman D."/>
            <person name="Pearson M."/>
            <person name="Roberts A."/>
            <person name="Saif S."/>
            <person name="Shea T."/>
            <person name="Shenoy N."/>
            <person name="Sisk P."/>
            <person name="Stolte C."/>
            <person name="Sykes S."/>
            <person name="Walk T."/>
            <person name="White J."/>
            <person name="Yandava C."/>
            <person name="Haas B."/>
            <person name="Nusbaum C."/>
            <person name="Birren B."/>
        </authorList>
    </citation>
    <scope>NUCLEOTIDE SEQUENCE [LARGE SCALE GENOMIC DNA]</scope>
    <source>
        <strain evidence="4">R3-111a-1</strain>
    </source>
</reference>
<dbReference type="GeneID" id="20346539"/>
<reference evidence="3" key="5">
    <citation type="submission" date="2018-04" db="UniProtKB">
        <authorList>
            <consortium name="EnsemblFungi"/>
        </authorList>
    </citation>
    <scope>IDENTIFICATION</scope>
    <source>
        <strain evidence="3">R3-111a-1</strain>
    </source>
</reference>
<dbReference type="HOGENOM" id="CLU_2015438_0_0_1"/>
<dbReference type="InterPro" id="IPR036770">
    <property type="entry name" value="Ankyrin_rpt-contain_sf"/>
</dbReference>
<feature type="region of interest" description="Disordered" evidence="1">
    <location>
        <begin position="51"/>
        <end position="87"/>
    </location>
</feature>
<dbReference type="Proteomes" id="UP000006039">
    <property type="component" value="Unassembled WGS sequence"/>
</dbReference>
<reference evidence="2" key="3">
    <citation type="submission" date="2010-09" db="EMBL/GenBank/DDBJ databases">
        <title>Annotation of Gaeumannomyces graminis var. tritici R3-111a-1.</title>
        <authorList>
            <consortium name="The Broad Institute Genome Sequencing Platform"/>
            <person name="Ma L.-J."/>
            <person name="Dead R."/>
            <person name="Young S.K."/>
            <person name="Zeng Q."/>
            <person name="Gargeya S."/>
            <person name="Fitzgerald M."/>
            <person name="Haas B."/>
            <person name="Abouelleil A."/>
            <person name="Alvarado L."/>
            <person name="Arachchi H.M."/>
            <person name="Berlin A."/>
            <person name="Brown A."/>
            <person name="Chapman S.B."/>
            <person name="Chen Z."/>
            <person name="Dunbar C."/>
            <person name="Freedman E."/>
            <person name="Gearin G."/>
            <person name="Gellesch M."/>
            <person name="Goldberg J."/>
            <person name="Griggs A."/>
            <person name="Gujja S."/>
            <person name="Heiman D."/>
            <person name="Howarth C."/>
            <person name="Larson L."/>
            <person name="Lui A."/>
            <person name="MacDonald P.J.P."/>
            <person name="Mehta T."/>
            <person name="Montmayeur A."/>
            <person name="Murphy C."/>
            <person name="Neiman D."/>
            <person name="Pearson M."/>
            <person name="Priest M."/>
            <person name="Roberts A."/>
            <person name="Saif S."/>
            <person name="Shea T."/>
            <person name="Shenoy N."/>
            <person name="Sisk P."/>
            <person name="Stolte C."/>
            <person name="Sykes S."/>
            <person name="Yandava C."/>
            <person name="Wortman J."/>
            <person name="Nusbaum C."/>
            <person name="Birren B."/>
        </authorList>
    </citation>
    <scope>NUCLEOTIDE SEQUENCE</scope>
    <source>
        <strain evidence="2">R3-111a-1</strain>
    </source>
</reference>
<evidence type="ECO:0000256" key="1">
    <source>
        <dbReference type="SAM" id="MobiDB-lite"/>
    </source>
</evidence>
<dbReference type="EnsemblFungi" id="EJT76159">
    <property type="protein sequence ID" value="EJT76159"/>
    <property type="gene ID" value="GGTG_06081"/>
</dbReference>
<feature type="compositionally biased region" description="Acidic residues" evidence="1">
    <location>
        <begin position="57"/>
        <end position="74"/>
    </location>
</feature>
<dbReference type="EMBL" id="GL385397">
    <property type="protein sequence ID" value="EJT76159.1"/>
    <property type="molecule type" value="Genomic_DNA"/>
</dbReference>
<dbReference type="AlphaFoldDB" id="J3NXS6"/>
<protein>
    <recommendedName>
        <fullName evidence="5">Ankyrin repeat protein</fullName>
    </recommendedName>
</protein>
<name>J3NXS6_GAET3</name>
<proteinExistence type="predicted"/>
<dbReference type="Gene3D" id="1.25.40.20">
    <property type="entry name" value="Ankyrin repeat-containing domain"/>
    <property type="match status" value="1"/>
</dbReference>
<dbReference type="VEuPathDB" id="FungiDB:GGTG_06081"/>
<evidence type="ECO:0000313" key="4">
    <source>
        <dbReference type="Proteomes" id="UP000006039"/>
    </source>
</evidence>
<sequence>MTGQARRRAIKTRFVDPDHQGAREVFEAALGGDVEKLEEVLRRSTSIDINWIHRTESDEDEPGEDELDDTESDKDEPGRGENQCGLQTPLHASLLGARPISVELVRVLLEAGADVNLACILQL</sequence>
<reference evidence="2" key="2">
    <citation type="submission" date="2010-07" db="EMBL/GenBank/DDBJ databases">
        <authorList>
            <consortium name="The Broad Institute Genome Sequencing Platform"/>
            <consortium name="Broad Institute Genome Sequencing Center for Infectious Disease"/>
            <person name="Ma L.-J."/>
            <person name="Dead R."/>
            <person name="Young S."/>
            <person name="Zeng Q."/>
            <person name="Koehrsen M."/>
            <person name="Alvarado L."/>
            <person name="Berlin A."/>
            <person name="Chapman S.B."/>
            <person name="Chen Z."/>
            <person name="Freedman E."/>
            <person name="Gellesch M."/>
            <person name="Goldberg J."/>
            <person name="Griggs A."/>
            <person name="Gujja S."/>
            <person name="Heilman E.R."/>
            <person name="Heiman D."/>
            <person name="Hepburn T."/>
            <person name="Howarth C."/>
            <person name="Jen D."/>
            <person name="Larson L."/>
            <person name="Mehta T."/>
            <person name="Neiman D."/>
            <person name="Pearson M."/>
            <person name="Roberts A."/>
            <person name="Saif S."/>
            <person name="Shea T."/>
            <person name="Shenoy N."/>
            <person name="Sisk P."/>
            <person name="Stolte C."/>
            <person name="Sykes S."/>
            <person name="Walk T."/>
            <person name="White J."/>
            <person name="Yandava C."/>
            <person name="Haas B."/>
            <person name="Nusbaum C."/>
            <person name="Birren B."/>
        </authorList>
    </citation>
    <scope>NUCLEOTIDE SEQUENCE</scope>
    <source>
        <strain evidence="2">R3-111a-1</strain>
    </source>
</reference>
<evidence type="ECO:0000313" key="3">
    <source>
        <dbReference type="EnsemblFungi" id="EJT76159"/>
    </source>
</evidence>
<organism evidence="2">
    <name type="scientific">Gaeumannomyces tritici (strain R3-111a-1)</name>
    <name type="common">Wheat and barley take-all root rot fungus</name>
    <name type="synonym">Gaeumannomyces graminis var. tritici</name>
    <dbReference type="NCBI Taxonomy" id="644352"/>
    <lineage>
        <taxon>Eukaryota</taxon>
        <taxon>Fungi</taxon>
        <taxon>Dikarya</taxon>
        <taxon>Ascomycota</taxon>
        <taxon>Pezizomycotina</taxon>
        <taxon>Sordariomycetes</taxon>
        <taxon>Sordariomycetidae</taxon>
        <taxon>Magnaporthales</taxon>
        <taxon>Magnaporthaceae</taxon>
        <taxon>Gaeumannomyces</taxon>
    </lineage>
</organism>
<dbReference type="OrthoDB" id="3246549at2759"/>
<accession>J3NXS6</accession>
<gene>
    <name evidence="3" type="primary">20346539</name>
    <name evidence="2" type="ORF">GGTG_06081</name>
</gene>
<evidence type="ECO:0000313" key="2">
    <source>
        <dbReference type="EMBL" id="EJT76159.1"/>
    </source>
</evidence>
<evidence type="ECO:0008006" key="5">
    <source>
        <dbReference type="Google" id="ProtNLM"/>
    </source>
</evidence>